<protein>
    <submittedName>
        <fullName evidence="2">Glycosyltransferase family 2 protein</fullName>
    </submittedName>
</protein>
<evidence type="ECO:0000313" key="3">
    <source>
        <dbReference type="Proteomes" id="UP000600588"/>
    </source>
</evidence>
<dbReference type="SUPFAM" id="SSF53448">
    <property type="entry name" value="Nucleotide-diphospho-sugar transferases"/>
    <property type="match status" value="1"/>
</dbReference>
<dbReference type="Proteomes" id="UP000600588">
    <property type="component" value="Unassembled WGS sequence"/>
</dbReference>
<sequence>MKFTLIVCTYMRPQALIRLLYSVNEQTIYPDDILIVDGSVNNETQTVLKKHNFKNITYFKVSDSYRGLTKQRNFGVSQVPHDAQVVCFLDDDVVLDSNYFQNILDTYSLFPEALGVGGYITNEVVWQKSDKVKNASKFYYDGWMRNEPSRFKLRRKLGLLPDCDPGFMPTFSHGRSISFLPPSDKIYPVEQIMGGVASYKLQVLRDIKFSTYFEGYGLYEDTDFSLRVAKKGKLYVNTKAKLEHHHDSSGRPNYFNYGKMVLRNGWYVWRIKYPSPTMKARLKWHATAGLLTMVRFSNTLSTKQRKAAFFESLGRMLGWISLFLIPPKVLR</sequence>
<dbReference type="InterPro" id="IPR001173">
    <property type="entry name" value="Glyco_trans_2-like"/>
</dbReference>
<evidence type="ECO:0000313" key="2">
    <source>
        <dbReference type="EMBL" id="MBD0833104.1"/>
    </source>
</evidence>
<name>A0A8J6Q358_9FLAO</name>
<feature type="domain" description="Glycosyltransferase 2-like" evidence="1">
    <location>
        <begin position="5"/>
        <end position="167"/>
    </location>
</feature>
<reference evidence="2 3" key="1">
    <citation type="submission" date="2020-09" db="EMBL/GenBank/DDBJ databases">
        <title>TT11 complete genome.</title>
        <authorList>
            <person name="Wu Z."/>
        </authorList>
    </citation>
    <scope>NUCLEOTIDE SEQUENCE [LARGE SCALE GENOMIC DNA]</scope>
    <source>
        <strain evidence="2 3">TT11</strain>
    </source>
</reference>
<evidence type="ECO:0000259" key="1">
    <source>
        <dbReference type="Pfam" id="PF00535"/>
    </source>
</evidence>
<dbReference type="EMBL" id="JACVXB010000006">
    <property type="protein sequence ID" value="MBD0833104.1"/>
    <property type="molecule type" value="Genomic_DNA"/>
</dbReference>
<dbReference type="Gene3D" id="3.90.550.10">
    <property type="entry name" value="Spore Coat Polysaccharide Biosynthesis Protein SpsA, Chain A"/>
    <property type="match status" value="1"/>
</dbReference>
<dbReference type="RefSeq" id="WP_188230890.1">
    <property type="nucleotide sequence ID" value="NZ_JACVXB010000006.1"/>
</dbReference>
<gene>
    <name evidence="2" type="ORF">ICJ83_13275</name>
</gene>
<keyword evidence="3" id="KW-1185">Reference proteome</keyword>
<dbReference type="Pfam" id="PF00535">
    <property type="entry name" value="Glycos_transf_2"/>
    <property type="match status" value="1"/>
</dbReference>
<organism evidence="2 3">
    <name type="scientific">Aestuariibaculum sediminum</name>
    <dbReference type="NCBI Taxonomy" id="2770637"/>
    <lineage>
        <taxon>Bacteria</taxon>
        <taxon>Pseudomonadati</taxon>
        <taxon>Bacteroidota</taxon>
        <taxon>Flavobacteriia</taxon>
        <taxon>Flavobacteriales</taxon>
        <taxon>Flavobacteriaceae</taxon>
    </lineage>
</organism>
<accession>A0A8J6Q358</accession>
<dbReference type="InterPro" id="IPR050834">
    <property type="entry name" value="Glycosyltransf_2"/>
</dbReference>
<comment type="caution">
    <text evidence="2">The sequence shown here is derived from an EMBL/GenBank/DDBJ whole genome shotgun (WGS) entry which is preliminary data.</text>
</comment>
<proteinExistence type="predicted"/>
<dbReference type="AlphaFoldDB" id="A0A8J6Q358"/>
<dbReference type="InterPro" id="IPR029044">
    <property type="entry name" value="Nucleotide-diphossugar_trans"/>
</dbReference>
<dbReference type="PANTHER" id="PTHR43685:SF2">
    <property type="entry name" value="GLYCOSYLTRANSFERASE 2-LIKE DOMAIN-CONTAINING PROTEIN"/>
    <property type="match status" value="1"/>
</dbReference>
<dbReference type="CDD" id="cd00761">
    <property type="entry name" value="Glyco_tranf_GTA_type"/>
    <property type="match status" value="1"/>
</dbReference>
<dbReference type="PANTHER" id="PTHR43685">
    <property type="entry name" value="GLYCOSYLTRANSFERASE"/>
    <property type="match status" value="1"/>
</dbReference>